<dbReference type="EMBL" id="JAVIIQ010000004">
    <property type="protein sequence ID" value="MDX8531605.1"/>
    <property type="molecule type" value="Genomic_DNA"/>
</dbReference>
<dbReference type="InterPro" id="IPR031807">
    <property type="entry name" value="HicB-like"/>
</dbReference>
<dbReference type="CDD" id="cd22231">
    <property type="entry name" value="RHH_NikR_HicB-like"/>
    <property type="match status" value="1"/>
</dbReference>
<reference evidence="2 3" key="1">
    <citation type="submission" date="2023-08" db="EMBL/GenBank/DDBJ databases">
        <title>Implementing the SeqCode for naming new Mesorhizobium species isolated from Vachellia karroo root nodules.</title>
        <authorList>
            <person name="Van Lill M."/>
        </authorList>
    </citation>
    <scope>NUCLEOTIDE SEQUENCE [LARGE SCALE GENOMIC DNA]</scope>
    <source>
        <strain evidence="2 3">VK25D</strain>
    </source>
</reference>
<evidence type="ECO:0000313" key="2">
    <source>
        <dbReference type="EMBL" id="MDX8531605.1"/>
    </source>
</evidence>
<gene>
    <name evidence="2" type="ORF">RFM42_11460</name>
</gene>
<protein>
    <submittedName>
        <fullName evidence="2">Type II toxin-antitoxin system HicB family antitoxin</fullName>
    </submittedName>
</protein>
<organism evidence="2 3">
    <name type="scientific">Mesorhizobium vachelliae</name>
    <dbReference type="NCBI Taxonomy" id="3072309"/>
    <lineage>
        <taxon>Bacteria</taxon>
        <taxon>Pseudomonadati</taxon>
        <taxon>Pseudomonadota</taxon>
        <taxon>Alphaproteobacteria</taxon>
        <taxon>Hyphomicrobiales</taxon>
        <taxon>Phyllobacteriaceae</taxon>
        <taxon>Mesorhizobium</taxon>
    </lineage>
</organism>
<name>A0ABU5A1R3_9HYPH</name>
<proteinExistence type="predicted"/>
<sequence>MTHYVGILDGADDVWGVRVPDLLGCHGGGASPEDAIADATSAVREWAEARLAKHVSLPEARTVADLLRSGEIDSAAGESAVMIPLLIDSGRPVRANLSLDAGLLAAIDAEANRRGLTRSAFIASAAREKIEGHR</sequence>
<comment type="caution">
    <text evidence="2">The sequence shown here is derived from an EMBL/GenBank/DDBJ whole genome shotgun (WGS) entry which is preliminary data.</text>
</comment>
<dbReference type="Gene3D" id="3.30.160.250">
    <property type="match status" value="1"/>
</dbReference>
<accession>A0ABU5A1R3</accession>
<dbReference type="InterPro" id="IPR035069">
    <property type="entry name" value="TTHA1013/TTHA0281-like"/>
</dbReference>
<evidence type="ECO:0000313" key="3">
    <source>
        <dbReference type="Proteomes" id="UP001285154"/>
    </source>
</evidence>
<dbReference type="RefSeq" id="WP_320247203.1">
    <property type="nucleotide sequence ID" value="NZ_JAVIIQ010000004.1"/>
</dbReference>
<dbReference type="Pfam" id="PF15919">
    <property type="entry name" value="HicB_lk_antitox"/>
    <property type="match status" value="1"/>
</dbReference>
<feature type="domain" description="HicB-like antitoxin of toxin-antitoxin system" evidence="1">
    <location>
        <begin position="9"/>
        <end position="126"/>
    </location>
</feature>
<dbReference type="Proteomes" id="UP001285154">
    <property type="component" value="Unassembled WGS sequence"/>
</dbReference>
<evidence type="ECO:0000259" key="1">
    <source>
        <dbReference type="Pfam" id="PF15919"/>
    </source>
</evidence>
<dbReference type="SUPFAM" id="SSF143100">
    <property type="entry name" value="TTHA1013/TTHA0281-like"/>
    <property type="match status" value="1"/>
</dbReference>
<keyword evidence="3" id="KW-1185">Reference proteome</keyword>